<accession>A0A081BVE8</accession>
<organism evidence="2">
    <name type="scientific">Vecturithrix granuli</name>
    <dbReference type="NCBI Taxonomy" id="1499967"/>
    <lineage>
        <taxon>Bacteria</taxon>
        <taxon>Candidatus Moduliflexota</taxon>
        <taxon>Candidatus Vecturitrichia</taxon>
        <taxon>Candidatus Vecturitrichales</taxon>
        <taxon>Candidatus Vecturitrichaceae</taxon>
        <taxon>Candidatus Vecturithrix</taxon>
    </lineage>
</organism>
<keyword evidence="3" id="KW-1185">Reference proteome</keyword>
<dbReference type="EMBL" id="DF820464">
    <property type="protein sequence ID" value="GAK56303.1"/>
    <property type="molecule type" value="Genomic_DNA"/>
</dbReference>
<reference evidence="2" key="1">
    <citation type="journal article" date="2015" name="PeerJ">
        <title>First genomic representation of candidate bacterial phylum KSB3 points to enhanced environmental sensing as a trigger of wastewater bulking.</title>
        <authorList>
            <person name="Sekiguchi Y."/>
            <person name="Ohashi A."/>
            <person name="Parks D.H."/>
            <person name="Yamauchi T."/>
            <person name="Tyson G.W."/>
            <person name="Hugenholtz P."/>
        </authorList>
    </citation>
    <scope>NUCLEOTIDE SEQUENCE [LARGE SCALE GENOMIC DNA]</scope>
</reference>
<dbReference type="Proteomes" id="UP000030661">
    <property type="component" value="Unassembled WGS sequence"/>
</dbReference>
<feature type="signal peptide" evidence="1">
    <location>
        <begin position="1"/>
        <end position="22"/>
    </location>
</feature>
<dbReference type="HOGENOM" id="CLU_978820_0_0_0"/>
<dbReference type="Gene3D" id="2.60.40.10">
    <property type="entry name" value="Immunoglobulins"/>
    <property type="match status" value="1"/>
</dbReference>
<name>A0A081BVE8_VECG1</name>
<evidence type="ECO:0000256" key="1">
    <source>
        <dbReference type="SAM" id="SignalP"/>
    </source>
</evidence>
<proteinExistence type="predicted"/>
<sequence length="284" mass="30298">MTRRLRYFTILVTLLGSVFLMSGCGDDDNPTTPKQNNFPTVEGITITPNAAIYADDTVTLTPVTTDPDNDVLRYTWSKNAGTFNPTEAVGDSIQWTAPSALGTYQVVVVGDDGNGGTSQKHIDLKVYGGNQNGQIDVVGGVRLNPVGGNSDIGYIDKGDTIVLVWDKASPVTVDGTRPDETKYAPDGSRLNAATLTVVSAPQFGYADGLPARDAARYSIIGKIGDKGGWFEFTNGSDGDGDGIPDSFSAVAPNRGKLYLSLNEQDTLLADNTGYWRFSFTITHP</sequence>
<gene>
    <name evidence="2" type="ORF">U27_03265</name>
</gene>
<evidence type="ECO:0000313" key="3">
    <source>
        <dbReference type="Proteomes" id="UP000030661"/>
    </source>
</evidence>
<dbReference type="AlphaFoldDB" id="A0A081BVE8"/>
<feature type="chain" id="PRO_5001755337" evidence="1">
    <location>
        <begin position="23"/>
        <end position="284"/>
    </location>
</feature>
<dbReference type="PROSITE" id="PS51257">
    <property type="entry name" value="PROKAR_LIPOPROTEIN"/>
    <property type="match status" value="1"/>
</dbReference>
<protein>
    <submittedName>
        <fullName evidence="2">Uncharacterized protein</fullName>
    </submittedName>
</protein>
<dbReference type="InterPro" id="IPR013783">
    <property type="entry name" value="Ig-like_fold"/>
</dbReference>
<evidence type="ECO:0000313" key="2">
    <source>
        <dbReference type="EMBL" id="GAK56303.1"/>
    </source>
</evidence>
<keyword evidence="1" id="KW-0732">Signal</keyword>